<dbReference type="SUPFAM" id="SSF55856">
    <property type="entry name" value="Cytochrome b5-like heme/steroid binding domain"/>
    <property type="match status" value="1"/>
</dbReference>
<gene>
    <name evidence="2" type="primary">CYB5D1</name>
</gene>
<evidence type="ECO:0000313" key="2">
    <source>
        <dbReference type="EMBL" id="SBQ49809.1"/>
    </source>
</evidence>
<protein>
    <submittedName>
        <fullName evidence="2">Cytochrome b5 domain containing 1</fullName>
    </submittedName>
</protein>
<proteinExistence type="predicted"/>
<organism evidence="2">
    <name type="scientific">Nothobranchius korthausae</name>
    <dbReference type="NCBI Taxonomy" id="1143690"/>
    <lineage>
        <taxon>Eukaryota</taxon>
        <taxon>Metazoa</taxon>
        <taxon>Chordata</taxon>
        <taxon>Craniata</taxon>
        <taxon>Vertebrata</taxon>
        <taxon>Euteleostomi</taxon>
        <taxon>Actinopterygii</taxon>
        <taxon>Neopterygii</taxon>
        <taxon>Teleostei</taxon>
        <taxon>Neoteleostei</taxon>
        <taxon>Acanthomorphata</taxon>
        <taxon>Ovalentaria</taxon>
        <taxon>Atherinomorphae</taxon>
        <taxon>Cyprinodontiformes</taxon>
        <taxon>Nothobranchiidae</taxon>
        <taxon>Nothobranchius</taxon>
    </lineage>
</organism>
<evidence type="ECO:0000256" key="1">
    <source>
        <dbReference type="SAM" id="MobiDB-lite"/>
    </source>
</evidence>
<name>A0A1A8EVD7_9TELE</name>
<dbReference type="InterPro" id="IPR036400">
    <property type="entry name" value="Cyt_B5-like_heme/steroid_sf"/>
</dbReference>
<feature type="compositionally biased region" description="Basic and acidic residues" evidence="1">
    <location>
        <begin position="96"/>
        <end position="107"/>
    </location>
</feature>
<dbReference type="Gene3D" id="3.10.120.10">
    <property type="entry name" value="Cytochrome b5-like heme/steroid binding domain"/>
    <property type="match status" value="1"/>
</dbReference>
<dbReference type="EMBL" id="HAEB01003282">
    <property type="protein sequence ID" value="SBQ49809.1"/>
    <property type="molecule type" value="Transcribed_RNA"/>
</dbReference>
<dbReference type="AlphaFoldDB" id="A0A1A8EVD7"/>
<reference evidence="2" key="1">
    <citation type="submission" date="2016-05" db="EMBL/GenBank/DDBJ databases">
        <authorList>
            <person name="Lavstsen T."/>
            <person name="Jespersen J.S."/>
        </authorList>
    </citation>
    <scope>NUCLEOTIDE SEQUENCE</scope>
    <source>
        <tissue evidence="2">Brain</tissue>
    </source>
</reference>
<accession>A0A1A8EVD7</accession>
<sequence length="144" mass="15424">TRTRTRTRYFTPSEVAAHNTTADLWVSFLGKVLDLSPLVTCFQDPEVCGPPDQLYQVLHPQGSLHPHPPQWAPLRLGQRCGRALVEGPPVPGGAAVREDQVDPDCQHSDLTGTAAGGVLGGDHGGDPTALPVLQLSRSQLHLEV</sequence>
<feature type="region of interest" description="Disordered" evidence="1">
    <location>
        <begin position="89"/>
        <end position="125"/>
    </location>
</feature>
<feature type="non-terminal residue" evidence="2">
    <location>
        <position position="1"/>
    </location>
</feature>
<reference evidence="2" key="2">
    <citation type="submission" date="2016-06" db="EMBL/GenBank/DDBJ databases">
        <title>The genome of a short-lived fish provides insights into sex chromosome evolution and the genetic control of aging.</title>
        <authorList>
            <person name="Reichwald K."/>
            <person name="Felder M."/>
            <person name="Petzold A."/>
            <person name="Koch P."/>
            <person name="Groth M."/>
            <person name="Platzer M."/>
        </authorList>
    </citation>
    <scope>NUCLEOTIDE SEQUENCE</scope>
    <source>
        <tissue evidence="2">Brain</tissue>
    </source>
</reference>